<dbReference type="AlphaFoldDB" id="A0A3G8ZPH9"/>
<gene>
    <name evidence="2" type="ORF">EH165_14575</name>
</gene>
<evidence type="ECO:0000313" key="3">
    <source>
        <dbReference type="Proteomes" id="UP000268084"/>
    </source>
</evidence>
<keyword evidence="3" id="KW-1185">Reference proteome</keyword>
<dbReference type="EMBL" id="CP034170">
    <property type="protein sequence ID" value="AZI59183.1"/>
    <property type="molecule type" value="Genomic_DNA"/>
</dbReference>
<evidence type="ECO:0000313" key="2">
    <source>
        <dbReference type="EMBL" id="AZI59183.1"/>
    </source>
</evidence>
<organism evidence="2 3">
    <name type="scientific">Nakamurella antarctica</name>
    <dbReference type="NCBI Taxonomy" id="1902245"/>
    <lineage>
        <taxon>Bacteria</taxon>
        <taxon>Bacillati</taxon>
        <taxon>Actinomycetota</taxon>
        <taxon>Actinomycetes</taxon>
        <taxon>Nakamurellales</taxon>
        <taxon>Nakamurellaceae</taxon>
        <taxon>Nakamurella</taxon>
    </lineage>
</organism>
<dbReference type="KEGG" id="nak:EH165_14575"/>
<keyword evidence="1" id="KW-0472">Membrane</keyword>
<keyword evidence="1" id="KW-0812">Transmembrane</keyword>
<dbReference type="InterPro" id="IPR018723">
    <property type="entry name" value="DUF2254_membrane"/>
</dbReference>
<feature type="transmembrane region" description="Helical" evidence="1">
    <location>
        <begin position="109"/>
        <end position="128"/>
    </location>
</feature>
<name>A0A3G8ZPH9_9ACTN</name>
<evidence type="ECO:0000256" key="1">
    <source>
        <dbReference type="SAM" id="Phobius"/>
    </source>
</evidence>
<feature type="transmembrane region" description="Helical" evidence="1">
    <location>
        <begin position="148"/>
        <end position="169"/>
    </location>
</feature>
<feature type="transmembrane region" description="Helical" evidence="1">
    <location>
        <begin position="69"/>
        <end position="89"/>
    </location>
</feature>
<dbReference type="OrthoDB" id="2955631at2"/>
<reference evidence="2 3" key="2">
    <citation type="submission" date="2018-12" db="EMBL/GenBank/DDBJ databases">
        <title>Nakamurella antarcticus sp. nov., isolated from Antarctica South Shetland Islands soil.</title>
        <authorList>
            <person name="Peng F."/>
        </authorList>
    </citation>
    <scope>NUCLEOTIDE SEQUENCE [LARGE SCALE GENOMIC DNA]</scope>
    <source>
        <strain evidence="2 3">S14-144</strain>
    </source>
</reference>
<dbReference type="RefSeq" id="WP_124800087.1">
    <property type="nucleotide sequence ID" value="NZ_CP034170.1"/>
</dbReference>
<feature type="transmembrane region" description="Helical" evidence="1">
    <location>
        <begin position="18"/>
        <end position="36"/>
    </location>
</feature>
<keyword evidence="1" id="KW-1133">Transmembrane helix</keyword>
<dbReference type="Proteomes" id="UP000268084">
    <property type="component" value="Chromosome"/>
</dbReference>
<proteinExistence type="predicted"/>
<dbReference type="Pfam" id="PF10011">
    <property type="entry name" value="DUF2254"/>
    <property type="match status" value="1"/>
</dbReference>
<protein>
    <submittedName>
        <fullName evidence="2">DUF2254 domain-containing protein</fullName>
    </submittedName>
</protein>
<reference evidence="2 3" key="1">
    <citation type="submission" date="2018-11" db="EMBL/GenBank/DDBJ databases">
        <authorList>
            <person name="Da X."/>
        </authorList>
    </citation>
    <scope>NUCLEOTIDE SEQUENCE [LARGE SCALE GENOMIC DNA]</scope>
    <source>
        <strain evidence="2 3">S14-144</strain>
    </source>
</reference>
<sequence>MTVQSRYIDIRDSLRTQLWPVPTVGIVLALIVGVALPELDRAVDDSLPASISAYLFGGGASAARTVLDAVASSLITVTSLTFSLTVVTLQLASGQFSPRLLRTFTRDRFVHFTLALFLATFVYALTVLRTVRSIGEEQAQFVPQLSVTLAFVLAVASVVALVLFLAHLAREIRVETMLQGVRKDAIAAVVRLLAPGEGPDDDETSDMAASFKDSDPILADKSGFLTSVDHDGLCAAASEIGAVVLIERWPGAFVVAGTPIGRSRGVPKNPKETVAAFEAALKKSLTIRNERNDTQDFTFGLRQLTDVTTKALSPGVNDPTTAIHSLGHISALLCEIARHDLRPQRWYDDDGCLRVVCLQPGFSDILDEALAQPRRYGASDPALMVRLFELLREVGWSVRTPHQREAVTGQLARLRATAAAQDFDEAERAQLGRCDVQVQQALRGLWAESS</sequence>
<accession>A0A3G8ZPH9</accession>